<feature type="transmembrane region" description="Helical" evidence="1">
    <location>
        <begin position="129"/>
        <end position="148"/>
    </location>
</feature>
<reference evidence="2 3" key="1">
    <citation type="submission" date="2021-10" db="EMBL/GenBank/DDBJ databases">
        <title>Anaerobic single-cell dispensing facilitates the cultivation of human gut bacteria.</title>
        <authorList>
            <person name="Afrizal A."/>
        </authorList>
    </citation>
    <scope>NUCLEOTIDE SEQUENCE [LARGE SCALE GENOMIC DNA]</scope>
    <source>
        <strain evidence="2 3">CLA-AA-H224</strain>
    </source>
</reference>
<proteinExistence type="predicted"/>
<feature type="transmembrane region" description="Helical" evidence="1">
    <location>
        <begin position="66"/>
        <end position="86"/>
    </location>
</feature>
<keyword evidence="1" id="KW-1133">Transmembrane helix</keyword>
<dbReference type="InterPro" id="IPR010390">
    <property type="entry name" value="ABC-2_transporter-like"/>
</dbReference>
<dbReference type="Pfam" id="PF06182">
    <property type="entry name" value="ABC2_membrane_6"/>
    <property type="match status" value="1"/>
</dbReference>
<feature type="transmembrane region" description="Helical" evidence="1">
    <location>
        <begin position="32"/>
        <end position="54"/>
    </location>
</feature>
<evidence type="ECO:0000313" key="2">
    <source>
        <dbReference type="EMBL" id="MCC2221534.1"/>
    </source>
</evidence>
<feature type="transmembrane region" description="Helical" evidence="1">
    <location>
        <begin position="236"/>
        <end position="256"/>
    </location>
</feature>
<keyword evidence="3" id="KW-1185">Reference proteome</keyword>
<sequence length="268" mass="31017">MKAENARISAVHLYLHYISIHIRSAMQYKTSFFLTTLGQFLFSFNVFMGITFMFQRFHEVKGFTYSEVLICYALVLVEFSLAEMFARGFDSFSGMVRHAEFDRVLVRPRNEVLQVLGSKFELSRIGRSFQAIILFIYGVMHVQIDWNLPRILTVIFMLIGGAAVFSGLFMVYAALCFFTLDGLEFMNVLTDGAREYGKYPIGIYGKRMLQFCTVIVPYALIQYYPLLYLLGRTTSLWNMVMPLFAVIFLIPCYVLWRFGVRHYKSSGS</sequence>
<organism evidence="2 3">
    <name type="scientific">Anthropogastromicrobium aceti</name>
    <dbReference type="NCBI Taxonomy" id="2981768"/>
    <lineage>
        <taxon>Bacteria</taxon>
        <taxon>Bacillati</taxon>
        <taxon>Bacillota</taxon>
        <taxon>Clostridia</taxon>
        <taxon>Lachnospirales</taxon>
        <taxon>Lachnospiraceae</taxon>
        <taxon>Anthropogastromicrobium</taxon>
    </lineage>
</organism>
<gene>
    <name evidence="2" type="ORF">LKD48_07785</name>
</gene>
<accession>A0AAE3E3Y7</accession>
<evidence type="ECO:0000256" key="1">
    <source>
        <dbReference type="SAM" id="Phobius"/>
    </source>
</evidence>
<feature type="transmembrane region" description="Helical" evidence="1">
    <location>
        <begin position="208"/>
        <end position="230"/>
    </location>
</feature>
<evidence type="ECO:0000313" key="3">
    <source>
        <dbReference type="Proteomes" id="UP001198200"/>
    </source>
</evidence>
<keyword evidence="1" id="KW-0812">Transmembrane</keyword>
<dbReference type="PANTHER" id="PTHR36833:SF1">
    <property type="entry name" value="INTEGRAL MEMBRANE TRANSPORT PROTEIN"/>
    <property type="match status" value="1"/>
</dbReference>
<protein>
    <submittedName>
        <fullName evidence="2">ABC-2 family transporter protein</fullName>
    </submittedName>
</protein>
<dbReference type="Proteomes" id="UP001198200">
    <property type="component" value="Unassembled WGS sequence"/>
</dbReference>
<comment type="caution">
    <text evidence="2">The sequence shown here is derived from an EMBL/GenBank/DDBJ whole genome shotgun (WGS) entry which is preliminary data.</text>
</comment>
<keyword evidence="1" id="KW-0472">Membrane</keyword>
<name>A0AAE3E3Y7_9FIRM</name>
<feature type="transmembrane region" description="Helical" evidence="1">
    <location>
        <begin position="154"/>
        <end position="180"/>
    </location>
</feature>
<dbReference type="EMBL" id="JAJEQN010000016">
    <property type="protein sequence ID" value="MCC2221534.1"/>
    <property type="molecule type" value="Genomic_DNA"/>
</dbReference>
<dbReference type="PANTHER" id="PTHR36833">
    <property type="entry name" value="SLR0610 PROTEIN-RELATED"/>
    <property type="match status" value="1"/>
</dbReference>
<dbReference type="AlphaFoldDB" id="A0AAE3E3Y7"/>